<dbReference type="CDD" id="cd06257">
    <property type="entry name" value="DnaJ"/>
    <property type="match status" value="1"/>
</dbReference>
<feature type="domain" description="Thioredoxin" evidence="4">
    <location>
        <begin position="419"/>
        <end position="597"/>
    </location>
</feature>
<feature type="signal peptide" evidence="2">
    <location>
        <begin position="1"/>
        <end position="23"/>
    </location>
</feature>
<sequence length="767" mass="88178">MQLDALYRLLCLFSVSLIAVIEADQDFYTLLGIDKGASTKEIRKAFKKLAVTKHPDKNVDDPEAHEKFLKITRAYEVLKDEDLRKKYDEHGEEGLKEDFNGGRRYESWKFYQEEFGIYDDDPEIITLSRSDFEISVQGTDDVWFINFYSPHCGHCHELAPTWREVARELEGVIRIGAVNCEDDWQLCRMQGIRSYPSLVMYPSKEKYHGERTTGQLVKHALKQIKAKVIELWSGNFESQLKSNDKHPWLVSYCGDGGDCLSKGTGLKLAAMLAELVNVAIIGCNNNEKLCKKLGHDYGTVYYDAGSFNKDSGVKITSLHAQDIALQVLSQLPDVMYLDKETFKKILGRVQDGQRKAWLIHFVDKDDDHDIEYRKLPAMLPTINVGRVNCKKLWDECQSLHINKFPTFYVFKTSGGFEIYYGRTTAHDVSAFAKDSTGVKLTSLGPDDFNHRKVGPNSPEPWFVDFFAPWCPPCMRLLPEFRKAAKDYGNIVNFGTVDCTMHTNLCRNYNIRSYPTTIFYNQSVPHQYHGHHSAHSMVEFIQDTMSPPVIDLDPHSFQALLMERDDDTVFLVDYFAPWCGPCQQLAPEWRRLAKSLKNTKNIFVGQVDCQKHSGLCRENQVRSYPNMRLYPATQRGKGSHFEYNGWHRDAESLRAWAYEFLPSKVDTVHWHDFYVKVLSSQTPWVIDYYAPWCGPCQTFKPEFERIAEELDGKVKAGKVNCDEEQSLCQQAGIMGYPSVRFYRGVRNDGMSQVRSQGQRSLNQHNHLA</sequence>
<dbReference type="PROSITE" id="PS51352">
    <property type="entry name" value="THIOREDOXIN_2"/>
    <property type="match status" value="3"/>
</dbReference>
<dbReference type="PROSITE" id="PS50076">
    <property type="entry name" value="DNAJ_2"/>
    <property type="match status" value="1"/>
</dbReference>
<dbReference type="SUPFAM" id="SSF52833">
    <property type="entry name" value="Thioredoxin-like"/>
    <property type="match status" value="5"/>
</dbReference>
<dbReference type="FunFam" id="3.40.30.10:FF:000087">
    <property type="entry name" value="DnaJ homolog subfamily C member 10"/>
    <property type="match status" value="1"/>
</dbReference>
<dbReference type="SMART" id="SM00271">
    <property type="entry name" value="DnaJ"/>
    <property type="match status" value="1"/>
</dbReference>
<dbReference type="CDD" id="cd02961">
    <property type="entry name" value="PDI_a_family"/>
    <property type="match status" value="1"/>
</dbReference>
<dbReference type="GO" id="GO:0005788">
    <property type="term" value="C:endoplasmic reticulum lumen"/>
    <property type="evidence" value="ECO:0007669"/>
    <property type="project" value="TreeGrafter"/>
</dbReference>
<dbReference type="SUPFAM" id="SSF46565">
    <property type="entry name" value="Chaperone J-domain"/>
    <property type="match status" value="1"/>
</dbReference>
<dbReference type="Pfam" id="PF00226">
    <property type="entry name" value="DnaJ"/>
    <property type="match status" value="1"/>
</dbReference>
<evidence type="ECO:0000256" key="2">
    <source>
        <dbReference type="SAM" id="SignalP"/>
    </source>
</evidence>
<reference evidence="5" key="1">
    <citation type="submission" date="2019-08" db="EMBL/GenBank/DDBJ databases">
        <title>The improved chromosome-level genome for the pearl oyster Pinctada fucata martensii using PacBio sequencing and Hi-C.</title>
        <authorList>
            <person name="Zheng Z."/>
        </authorList>
    </citation>
    <scope>NUCLEOTIDE SEQUENCE</scope>
    <source>
        <strain evidence="5">ZZ-2019</strain>
        <tissue evidence="5">Adductor muscle</tissue>
    </source>
</reference>
<keyword evidence="2" id="KW-0732">Signal</keyword>
<evidence type="ECO:0000259" key="3">
    <source>
        <dbReference type="PROSITE" id="PS50076"/>
    </source>
</evidence>
<dbReference type="InterPro" id="IPR013766">
    <property type="entry name" value="Thioredoxin_domain"/>
</dbReference>
<name>A0AA88XL35_PINIB</name>
<dbReference type="EMBL" id="VSWD01000014">
    <property type="protein sequence ID" value="KAK3083050.1"/>
    <property type="molecule type" value="Genomic_DNA"/>
</dbReference>
<feature type="domain" description="Thioredoxin" evidence="4">
    <location>
        <begin position="106"/>
        <end position="226"/>
    </location>
</feature>
<accession>A0AA88XL35</accession>
<dbReference type="GO" id="GO:0051787">
    <property type="term" value="F:misfolded protein binding"/>
    <property type="evidence" value="ECO:0007669"/>
    <property type="project" value="TreeGrafter"/>
</dbReference>
<feature type="chain" id="PRO_5041634858" description="DnaJ homolog subfamily C member 10" evidence="2">
    <location>
        <begin position="24"/>
        <end position="767"/>
    </location>
</feature>
<dbReference type="Gene3D" id="1.10.287.110">
    <property type="entry name" value="DnaJ domain"/>
    <property type="match status" value="1"/>
</dbReference>
<dbReference type="PRINTS" id="PR00625">
    <property type="entry name" value="JDOMAIN"/>
</dbReference>
<dbReference type="FunFam" id="1.10.287.110:FF:000029">
    <property type="entry name" value="DnaJ homolog subfamily C member 10"/>
    <property type="match status" value="1"/>
</dbReference>
<dbReference type="AlphaFoldDB" id="A0AA88XL35"/>
<evidence type="ECO:0000313" key="6">
    <source>
        <dbReference type="Proteomes" id="UP001186944"/>
    </source>
</evidence>
<evidence type="ECO:0000259" key="4">
    <source>
        <dbReference type="PROSITE" id="PS51352"/>
    </source>
</evidence>
<keyword evidence="6" id="KW-1185">Reference proteome</keyword>
<dbReference type="Proteomes" id="UP001186944">
    <property type="component" value="Unassembled WGS sequence"/>
</dbReference>
<dbReference type="Pfam" id="PF00085">
    <property type="entry name" value="Thioredoxin"/>
    <property type="match status" value="4"/>
</dbReference>
<evidence type="ECO:0000313" key="5">
    <source>
        <dbReference type="EMBL" id="KAK3083050.1"/>
    </source>
</evidence>
<dbReference type="InterPro" id="IPR036249">
    <property type="entry name" value="Thioredoxin-like_sf"/>
</dbReference>
<dbReference type="InterPro" id="IPR017937">
    <property type="entry name" value="Thioredoxin_CS"/>
</dbReference>
<dbReference type="InterPro" id="IPR001623">
    <property type="entry name" value="DnaJ_domain"/>
</dbReference>
<protein>
    <recommendedName>
        <fullName evidence="1">DnaJ homolog subfamily C member 10</fullName>
    </recommendedName>
</protein>
<feature type="domain" description="Thioredoxin" evidence="4">
    <location>
        <begin position="617"/>
        <end position="767"/>
    </location>
</feature>
<gene>
    <name evidence="5" type="ORF">FSP39_012593</name>
</gene>
<dbReference type="GO" id="GO:0015035">
    <property type="term" value="F:protein-disulfide reductase activity"/>
    <property type="evidence" value="ECO:0007669"/>
    <property type="project" value="TreeGrafter"/>
</dbReference>
<feature type="domain" description="J" evidence="3">
    <location>
        <begin position="26"/>
        <end position="91"/>
    </location>
</feature>
<dbReference type="PROSITE" id="PS00194">
    <property type="entry name" value="THIOREDOXIN_1"/>
    <property type="match status" value="3"/>
</dbReference>
<dbReference type="GO" id="GO:0016671">
    <property type="term" value="F:oxidoreductase activity, acting on a sulfur group of donors, disulfide as acceptor"/>
    <property type="evidence" value="ECO:0007669"/>
    <property type="project" value="TreeGrafter"/>
</dbReference>
<proteinExistence type="predicted"/>
<dbReference type="InterPro" id="IPR036869">
    <property type="entry name" value="J_dom_sf"/>
</dbReference>
<dbReference type="InterPro" id="IPR052460">
    <property type="entry name" value="ER_disulfide_reductase"/>
</dbReference>
<dbReference type="Gene3D" id="3.40.30.10">
    <property type="entry name" value="Glutaredoxin"/>
    <property type="match status" value="6"/>
</dbReference>
<dbReference type="GO" id="GO:0036498">
    <property type="term" value="P:IRE1-mediated unfolded protein response"/>
    <property type="evidence" value="ECO:0007669"/>
    <property type="project" value="TreeGrafter"/>
</dbReference>
<evidence type="ECO:0000256" key="1">
    <source>
        <dbReference type="ARBA" id="ARBA00020920"/>
    </source>
</evidence>
<comment type="caution">
    <text evidence="5">The sequence shown here is derived from an EMBL/GenBank/DDBJ whole genome shotgun (WGS) entry which is preliminary data.</text>
</comment>
<organism evidence="5 6">
    <name type="scientific">Pinctada imbricata</name>
    <name type="common">Atlantic pearl-oyster</name>
    <name type="synonym">Pinctada martensii</name>
    <dbReference type="NCBI Taxonomy" id="66713"/>
    <lineage>
        <taxon>Eukaryota</taxon>
        <taxon>Metazoa</taxon>
        <taxon>Spiralia</taxon>
        <taxon>Lophotrochozoa</taxon>
        <taxon>Mollusca</taxon>
        <taxon>Bivalvia</taxon>
        <taxon>Autobranchia</taxon>
        <taxon>Pteriomorphia</taxon>
        <taxon>Pterioida</taxon>
        <taxon>Pterioidea</taxon>
        <taxon>Pteriidae</taxon>
        <taxon>Pinctada</taxon>
    </lineage>
</organism>
<dbReference type="PANTHER" id="PTHR44340:SF1">
    <property type="entry name" value="DNAJ HOMOLOG SUBFAMILY C MEMBER 10"/>
    <property type="match status" value="1"/>
</dbReference>
<dbReference type="PANTHER" id="PTHR44340">
    <property type="entry name" value="DNAJ HOMOLOG SUBFAMILY C MEMBER 10"/>
    <property type="match status" value="1"/>
</dbReference>